<evidence type="ECO:0000313" key="2">
    <source>
        <dbReference type="EMBL" id="EGN56427.1"/>
    </source>
</evidence>
<dbReference type="STRING" id="688246.Premu_0982"/>
<evidence type="ECO:0008006" key="4">
    <source>
        <dbReference type="Google" id="ProtNLM"/>
    </source>
</evidence>
<dbReference type="RefSeq" id="WP_007573534.1">
    <property type="nucleotide sequence ID" value="NZ_BPTS01000001.1"/>
</dbReference>
<dbReference type="eggNOG" id="COG0457">
    <property type="taxonomic scope" value="Bacteria"/>
</dbReference>
<name>F8N7S2_9BACT</name>
<organism evidence="2 3">
    <name type="scientific">Hallella multisaccharivorax DSM 17128</name>
    <dbReference type="NCBI Taxonomy" id="688246"/>
    <lineage>
        <taxon>Bacteria</taxon>
        <taxon>Pseudomonadati</taxon>
        <taxon>Bacteroidota</taxon>
        <taxon>Bacteroidia</taxon>
        <taxon>Bacteroidales</taxon>
        <taxon>Prevotellaceae</taxon>
        <taxon>Hallella</taxon>
    </lineage>
</organism>
<dbReference type="InterPro" id="IPR011990">
    <property type="entry name" value="TPR-like_helical_dom_sf"/>
</dbReference>
<keyword evidence="1" id="KW-1133">Transmembrane helix</keyword>
<dbReference type="Proteomes" id="UP000002772">
    <property type="component" value="Unassembled WGS sequence"/>
</dbReference>
<feature type="transmembrane region" description="Helical" evidence="1">
    <location>
        <begin position="355"/>
        <end position="378"/>
    </location>
</feature>
<dbReference type="OrthoDB" id="1068402at2"/>
<protein>
    <recommendedName>
        <fullName evidence="4">Lipoprotein</fullName>
    </recommendedName>
</protein>
<gene>
    <name evidence="2" type="ORF">Premu_0982</name>
</gene>
<keyword evidence="1" id="KW-0812">Transmembrane</keyword>
<sequence>MKESFSYLILLIILFISSCKGNYDKRISATLTLVENDKPDSALMLLKKIGQPRLSDRDLAMYSLVFTMAQDKSGIDIDNDSLLRVAYTYYNIRPNDSLYAKCEYYMGKYYMLNDSTEIALGCLQKAADAAEKQDDKYTLCLALEKLSKIIRQTNPLKAVEVASLAEKTYASLPDASPYNIIYSKLNVCEALLFADSLQKAGNKCKEALVIAIKLKDPNVLSDVYQDMSAIERQRQDYRKALYLSKTSFNSYPSFDVSKALNLATAYLDADSLSSCNKLLNSIHTDNAEYKYILFNVRHLASIKEHNYKESCNNADSAYHYLEQMYDKQLSSKQDYYNSLVKSKYESGIAKGETRLLSWLIVVTSLFAMTIIVLILYSYKQYKVKAKIRLKAEKEKLLQEERILYHKEIQLSTMRNFILKRIDTAQKIQELRGNKTNNILLTEEDWEEIRLFVDSVEGNFVTKLQNKFPDLNEEDLRLMMLVRLKMPTKALALIYGISEKSIKQKLFVYKTKVGINGEKISLRTFIEAF</sequence>
<proteinExistence type="predicted"/>
<dbReference type="AlphaFoldDB" id="F8N7S2"/>
<evidence type="ECO:0000313" key="3">
    <source>
        <dbReference type="Proteomes" id="UP000002772"/>
    </source>
</evidence>
<dbReference type="HOGENOM" id="CLU_030491_4_0_10"/>
<dbReference type="Gene3D" id="1.25.40.10">
    <property type="entry name" value="Tetratricopeptide repeat domain"/>
    <property type="match status" value="1"/>
</dbReference>
<keyword evidence="1" id="KW-0472">Membrane</keyword>
<reference evidence="3" key="1">
    <citation type="journal article" date="2011" name="Stand. Genomic Sci.">
        <title>Non-contiguous finished genome sequence of the opportunistic oral pathogen Prevotella multisaccharivorax type strain (PPPA20).</title>
        <authorList>
            <person name="Pati A."/>
            <person name="Gronow S."/>
            <person name="Lu M."/>
            <person name="Lapidus A."/>
            <person name="Nolan M."/>
            <person name="Lucas S."/>
            <person name="Hammon N."/>
            <person name="Deshpande S."/>
            <person name="Cheng J.F."/>
            <person name="Tapia R."/>
            <person name="Han C."/>
            <person name="Goodwin L."/>
            <person name="Pitluck S."/>
            <person name="Liolios K."/>
            <person name="Pagani I."/>
            <person name="Mavromatis K."/>
            <person name="Mikhailova N."/>
            <person name="Huntemann M."/>
            <person name="Chen A."/>
            <person name="Palaniappan K."/>
            <person name="Land M."/>
            <person name="Hauser L."/>
            <person name="Detter J.C."/>
            <person name="Brambilla E.M."/>
            <person name="Rohde M."/>
            <person name="Goker M."/>
            <person name="Woyke T."/>
            <person name="Bristow J."/>
            <person name="Eisen J.A."/>
            <person name="Markowitz V."/>
            <person name="Hugenholtz P."/>
            <person name="Kyrpides N.C."/>
            <person name="Klenk H.P."/>
            <person name="Ivanova N."/>
        </authorList>
    </citation>
    <scope>NUCLEOTIDE SEQUENCE [LARGE SCALE GENOMIC DNA]</scope>
    <source>
        <strain evidence="3">DSM 17128</strain>
    </source>
</reference>
<dbReference type="EMBL" id="GL945017">
    <property type="protein sequence ID" value="EGN56427.1"/>
    <property type="molecule type" value="Genomic_DNA"/>
</dbReference>
<keyword evidence="3" id="KW-1185">Reference proteome</keyword>
<accession>F8N7S2</accession>
<dbReference type="PROSITE" id="PS51257">
    <property type="entry name" value="PROKAR_LIPOPROTEIN"/>
    <property type="match status" value="1"/>
</dbReference>
<evidence type="ECO:0000256" key="1">
    <source>
        <dbReference type="SAM" id="Phobius"/>
    </source>
</evidence>